<evidence type="ECO:0000256" key="1">
    <source>
        <dbReference type="ARBA" id="ARBA00004613"/>
    </source>
</evidence>
<dbReference type="PROSITE" id="PS50835">
    <property type="entry name" value="IG_LIKE"/>
    <property type="match status" value="1"/>
</dbReference>
<dbReference type="GO" id="GO:0031012">
    <property type="term" value="C:extracellular matrix"/>
    <property type="evidence" value="ECO:0007669"/>
    <property type="project" value="TreeGrafter"/>
</dbReference>
<keyword evidence="3 5" id="KW-0732">Signal</keyword>
<dbReference type="PROSITE" id="PS50092">
    <property type="entry name" value="TSP1"/>
    <property type="match status" value="4"/>
</dbReference>
<evidence type="ECO:0008006" key="10">
    <source>
        <dbReference type="Google" id="ProtNLM"/>
    </source>
</evidence>
<proteinExistence type="predicted"/>
<dbReference type="OrthoDB" id="5948003at2759"/>
<evidence type="ECO:0000259" key="6">
    <source>
        <dbReference type="PROSITE" id="PS50835"/>
    </source>
</evidence>
<feature type="signal peptide" evidence="5">
    <location>
        <begin position="1"/>
        <end position="24"/>
    </location>
</feature>
<evidence type="ECO:0000313" key="9">
    <source>
        <dbReference type="Proteomes" id="UP000678393"/>
    </source>
</evidence>
<keyword evidence="4" id="KW-0677">Repeat</keyword>
<evidence type="ECO:0000256" key="3">
    <source>
        <dbReference type="ARBA" id="ARBA00022729"/>
    </source>
</evidence>
<comment type="subcellular location">
    <subcellularLocation>
        <location evidence="1">Secreted</location>
    </subcellularLocation>
</comment>
<evidence type="ECO:0000256" key="5">
    <source>
        <dbReference type="SAM" id="SignalP"/>
    </source>
</evidence>
<dbReference type="SUPFAM" id="SSF82895">
    <property type="entry name" value="TSP-1 type 1 repeat"/>
    <property type="match status" value="4"/>
</dbReference>
<protein>
    <recommendedName>
        <fullName evidence="10">ADAMTS-like protein 3</fullName>
    </recommendedName>
</protein>
<dbReference type="PANTHER" id="PTHR13723:SF281">
    <property type="entry name" value="PAPILIN"/>
    <property type="match status" value="1"/>
</dbReference>
<dbReference type="SUPFAM" id="SSF48726">
    <property type="entry name" value="Immunoglobulin"/>
    <property type="match status" value="1"/>
</dbReference>
<keyword evidence="2" id="KW-0964">Secreted</keyword>
<dbReference type="GO" id="GO:0006508">
    <property type="term" value="P:proteolysis"/>
    <property type="evidence" value="ECO:0007669"/>
    <property type="project" value="TreeGrafter"/>
</dbReference>
<dbReference type="EMBL" id="CAJHNH020002146">
    <property type="protein sequence ID" value="CAG5125740.1"/>
    <property type="molecule type" value="Genomic_DNA"/>
</dbReference>
<evidence type="ECO:0000256" key="2">
    <source>
        <dbReference type="ARBA" id="ARBA00022525"/>
    </source>
</evidence>
<dbReference type="GO" id="GO:0005576">
    <property type="term" value="C:extracellular region"/>
    <property type="evidence" value="ECO:0007669"/>
    <property type="project" value="UniProtKB-SubCell"/>
</dbReference>
<evidence type="ECO:0000313" key="8">
    <source>
        <dbReference type="EMBL" id="CAG5125740.1"/>
    </source>
</evidence>
<dbReference type="SMART" id="SM00209">
    <property type="entry name" value="TSP1"/>
    <property type="match status" value="4"/>
</dbReference>
<dbReference type="Pfam" id="PF19030">
    <property type="entry name" value="TSP1_ADAMTS"/>
    <property type="match status" value="4"/>
</dbReference>
<dbReference type="Gene3D" id="2.20.100.10">
    <property type="entry name" value="Thrombospondin type-1 (TSP1) repeat"/>
    <property type="match status" value="4"/>
</dbReference>
<dbReference type="InterPro" id="IPR000884">
    <property type="entry name" value="TSP1_rpt"/>
</dbReference>
<name>A0A8S3ZD34_9EUPU</name>
<feature type="domain" description="PLAC" evidence="7">
    <location>
        <begin position="449"/>
        <end position="486"/>
    </location>
</feature>
<sequence length="491" mass="54489">MAWSSEGVRLTLFLVLDLVTQAVGEVDNSTYSSQDAVRWDISEFGACSVACGGGIQVRTIRCVRSSQKFGVDKEIRVPESLCPLPVPPLTLSCNSQACTAQWTKGEWSQCTVTCGTGTQMREVTCQSAPLQGRRYHVAPSECGGLAPESSRKCHIADCPFHDKIKPYSILSENYTLIQLHRTKKIKVNIGGQVHLLPGQTIVVKCPVKHYSKQLIYWSTDYRLVPFMGRVRSTPGGLYISKGDPSTDAGVYTCIAGNLTASITVLFIGKDDPSTVIYKQWLKNSNKKNHHHKYKIHGHRNNDILTSAGEINYEELNQQRDQSHNSSHSSLVYVTGDWSPCSAACGLKGHRKRKVSCSHMTPKYVKIVPDLECQALGLDKPETIEECSTYKHCAIWRPGPWSQCLPSCGPAGHMTRLLTCAWESTGQSAGTACDLNNKPTVSKPCKTRPCPLECSDSSEYCDLARMLKLCRFYHFQQQCCLTCERQQLIQGQ</sequence>
<organism evidence="8 9">
    <name type="scientific">Candidula unifasciata</name>
    <dbReference type="NCBI Taxonomy" id="100452"/>
    <lineage>
        <taxon>Eukaryota</taxon>
        <taxon>Metazoa</taxon>
        <taxon>Spiralia</taxon>
        <taxon>Lophotrochozoa</taxon>
        <taxon>Mollusca</taxon>
        <taxon>Gastropoda</taxon>
        <taxon>Heterobranchia</taxon>
        <taxon>Euthyneura</taxon>
        <taxon>Panpulmonata</taxon>
        <taxon>Eupulmonata</taxon>
        <taxon>Stylommatophora</taxon>
        <taxon>Helicina</taxon>
        <taxon>Helicoidea</taxon>
        <taxon>Geomitridae</taxon>
        <taxon>Candidula</taxon>
    </lineage>
</organism>
<evidence type="ECO:0000259" key="7">
    <source>
        <dbReference type="PROSITE" id="PS50900"/>
    </source>
</evidence>
<dbReference type="Proteomes" id="UP000678393">
    <property type="component" value="Unassembled WGS sequence"/>
</dbReference>
<evidence type="ECO:0000256" key="4">
    <source>
        <dbReference type="ARBA" id="ARBA00022737"/>
    </source>
</evidence>
<dbReference type="AlphaFoldDB" id="A0A8S3ZD34"/>
<dbReference type="InterPro" id="IPR036179">
    <property type="entry name" value="Ig-like_dom_sf"/>
</dbReference>
<dbReference type="InterPro" id="IPR010909">
    <property type="entry name" value="PLAC"/>
</dbReference>
<dbReference type="InterPro" id="IPR007110">
    <property type="entry name" value="Ig-like_dom"/>
</dbReference>
<reference evidence="8" key="1">
    <citation type="submission" date="2021-04" db="EMBL/GenBank/DDBJ databases">
        <authorList>
            <consortium name="Molecular Ecology Group"/>
        </authorList>
    </citation>
    <scope>NUCLEOTIDE SEQUENCE</scope>
</reference>
<feature type="chain" id="PRO_5035916732" description="ADAMTS-like protein 3" evidence="5">
    <location>
        <begin position="25"/>
        <end position="491"/>
    </location>
</feature>
<dbReference type="GO" id="GO:0004222">
    <property type="term" value="F:metalloendopeptidase activity"/>
    <property type="evidence" value="ECO:0007669"/>
    <property type="project" value="TreeGrafter"/>
</dbReference>
<dbReference type="PROSITE" id="PS50900">
    <property type="entry name" value="PLAC"/>
    <property type="match status" value="1"/>
</dbReference>
<dbReference type="PANTHER" id="PTHR13723">
    <property type="entry name" value="ADAMTS A DISINTEGRIN AND METALLOPROTEASE WITH THROMBOSPONDIN MOTIFS PROTEASE"/>
    <property type="match status" value="1"/>
</dbReference>
<gene>
    <name evidence="8" type="ORF">CUNI_LOCUS11298</name>
</gene>
<dbReference type="InterPro" id="IPR013783">
    <property type="entry name" value="Ig-like_fold"/>
</dbReference>
<feature type="domain" description="Ig-like" evidence="6">
    <location>
        <begin position="166"/>
        <end position="263"/>
    </location>
</feature>
<dbReference type="Gene3D" id="2.60.40.10">
    <property type="entry name" value="Immunoglobulins"/>
    <property type="match status" value="1"/>
</dbReference>
<dbReference type="InterPro" id="IPR050439">
    <property type="entry name" value="ADAMTS_ADAMTS-like"/>
</dbReference>
<keyword evidence="9" id="KW-1185">Reference proteome</keyword>
<dbReference type="InterPro" id="IPR036383">
    <property type="entry name" value="TSP1_rpt_sf"/>
</dbReference>
<accession>A0A8S3ZD34</accession>
<dbReference type="GO" id="GO:0030198">
    <property type="term" value="P:extracellular matrix organization"/>
    <property type="evidence" value="ECO:0007669"/>
    <property type="project" value="TreeGrafter"/>
</dbReference>
<comment type="caution">
    <text evidence="8">The sequence shown here is derived from an EMBL/GenBank/DDBJ whole genome shotgun (WGS) entry which is preliminary data.</text>
</comment>